<dbReference type="SUPFAM" id="SSF48256">
    <property type="entry name" value="Citrate synthase"/>
    <property type="match status" value="1"/>
</dbReference>
<evidence type="ECO:0000313" key="5">
    <source>
        <dbReference type="Proteomes" id="UP000193642"/>
    </source>
</evidence>
<gene>
    <name evidence="4" type="ORF">BCR33DRAFT_720292</name>
</gene>
<keyword evidence="5" id="KW-1185">Reference proteome</keyword>
<dbReference type="PRINTS" id="PR00143">
    <property type="entry name" value="CITRTSNTHASE"/>
</dbReference>
<dbReference type="InterPro" id="IPR016143">
    <property type="entry name" value="Citrate_synth-like_sm_a-sub"/>
</dbReference>
<feature type="region of interest" description="Disordered" evidence="3">
    <location>
        <begin position="594"/>
        <end position="651"/>
    </location>
</feature>
<dbReference type="GO" id="GO:0046912">
    <property type="term" value="F:acyltransferase activity, acyl groups converted into alkyl on transfer"/>
    <property type="evidence" value="ECO:0007669"/>
    <property type="project" value="InterPro"/>
</dbReference>
<dbReference type="Gene3D" id="1.10.230.10">
    <property type="entry name" value="Cytochrome P450-Terp, domain 2"/>
    <property type="match status" value="1"/>
</dbReference>
<organism evidence="4 5">
    <name type="scientific">Rhizoclosmatium globosum</name>
    <dbReference type="NCBI Taxonomy" id="329046"/>
    <lineage>
        <taxon>Eukaryota</taxon>
        <taxon>Fungi</taxon>
        <taxon>Fungi incertae sedis</taxon>
        <taxon>Chytridiomycota</taxon>
        <taxon>Chytridiomycota incertae sedis</taxon>
        <taxon>Chytridiomycetes</taxon>
        <taxon>Chytridiales</taxon>
        <taxon>Chytriomycetaceae</taxon>
        <taxon>Rhizoclosmatium</taxon>
    </lineage>
</organism>
<protein>
    <recommendedName>
        <fullName evidence="1">Citrate synthase</fullName>
    </recommendedName>
</protein>
<dbReference type="STRING" id="329046.A0A1Y2BW97"/>
<dbReference type="Pfam" id="PF00285">
    <property type="entry name" value="Citrate_synt"/>
    <property type="match status" value="1"/>
</dbReference>
<dbReference type="Proteomes" id="UP000193642">
    <property type="component" value="Unassembled WGS sequence"/>
</dbReference>
<dbReference type="InterPro" id="IPR036969">
    <property type="entry name" value="Citrate_synthase_sf"/>
</dbReference>
<feature type="compositionally biased region" description="Polar residues" evidence="3">
    <location>
        <begin position="611"/>
        <end position="626"/>
    </location>
</feature>
<dbReference type="InterPro" id="IPR002020">
    <property type="entry name" value="Citrate_synthase"/>
</dbReference>
<dbReference type="AlphaFoldDB" id="A0A1Y2BW97"/>
<sequence length="651" mass="71740">MSHEEAFLTIRDPTSGTTIKVPINTQHNTIPASAFTALKISQTTPLPLEPQLTPLRIFDPGFKNTVVCKSRISQLDENGGGLRYRGYSVEELVEKSSFLEVAFLLINGELPTKAENEKWTQGILSHTYLHTELEKQMTTFRYDAHPMGMLISTVASLSTMYMKPKGASAAQIAKAAANRNRAVLRILGKIPTIASFAYRNRIGREFNAPMPRCKNYAENFLYMIDKLNEPDYVPDARIVSILDKMFILLAEHGNNCSSITMRHLASSGVDPYTALSGSFGALFGERKASAVMIMLNQIGTPENIPTFLTLVKQKSSVIKTPAGTLAASPTGRPTRLQGFGHRIYKSTKSLALQLFSILGQTNEMATLALELESQVLADKWFQDRHLFPNIDFWTAVVFHTLGFPPDMFPVLTAVPRAAGLIAHWAESLDDPEYKIYRPRQIFWGEFLKDYEADRAALAAADEVEEEVQGGDGYVKSLPAQANKRLSLNATHGIDEAKLLEFKAMIERTKTSIQELSALNAGAVQVPSPTSPSATRRKGSIYQPITKLGAWVMGQPTAADAATSEKLAKTQKELQDLLQQQQELLELYMTHRAQVQQPVGGSGSHTTSSISPEKTVSKSSSVDQLNKLNIPVPDLLAGSHSPRPIMKKLNEP</sequence>
<name>A0A1Y2BW97_9FUNG</name>
<keyword evidence="2" id="KW-0175">Coiled coil</keyword>
<dbReference type="InterPro" id="IPR016142">
    <property type="entry name" value="Citrate_synth-like_lrg_a-sub"/>
</dbReference>
<evidence type="ECO:0000256" key="3">
    <source>
        <dbReference type="SAM" id="MobiDB-lite"/>
    </source>
</evidence>
<keyword evidence="1" id="KW-0808">Transferase</keyword>
<dbReference type="OrthoDB" id="435022at2759"/>
<comment type="caution">
    <text evidence="4">The sequence shown here is derived from an EMBL/GenBank/DDBJ whole genome shotgun (WGS) entry which is preliminary data.</text>
</comment>
<dbReference type="PANTHER" id="PTHR42871:SF1">
    <property type="entry name" value="CITRATE SYNTHASE"/>
    <property type="match status" value="1"/>
</dbReference>
<dbReference type="PANTHER" id="PTHR42871">
    <property type="entry name" value="CITRATE SYNTHASE"/>
    <property type="match status" value="1"/>
</dbReference>
<proteinExistence type="inferred from homology"/>
<accession>A0A1Y2BW97</accession>
<evidence type="ECO:0000256" key="2">
    <source>
        <dbReference type="SAM" id="Coils"/>
    </source>
</evidence>
<comment type="similarity">
    <text evidence="1">Belongs to the citrate synthase family.</text>
</comment>
<feature type="coiled-coil region" evidence="2">
    <location>
        <begin position="559"/>
        <end position="586"/>
    </location>
</feature>
<evidence type="ECO:0000256" key="1">
    <source>
        <dbReference type="RuleBase" id="RU000441"/>
    </source>
</evidence>
<reference evidence="4 5" key="1">
    <citation type="submission" date="2016-07" db="EMBL/GenBank/DDBJ databases">
        <title>Pervasive Adenine N6-methylation of Active Genes in Fungi.</title>
        <authorList>
            <consortium name="DOE Joint Genome Institute"/>
            <person name="Mondo S.J."/>
            <person name="Dannebaum R.O."/>
            <person name="Kuo R.C."/>
            <person name="Labutti K."/>
            <person name="Haridas S."/>
            <person name="Kuo A."/>
            <person name="Salamov A."/>
            <person name="Ahrendt S.R."/>
            <person name="Lipzen A."/>
            <person name="Sullivan W."/>
            <person name="Andreopoulos W.B."/>
            <person name="Clum A."/>
            <person name="Lindquist E."/>
            <person name="Daum C."/>
            <person name="Ramamoorthy G.K."/>
            <person name="Gryganskyi A."/>
            <person name="Culley D."/>
            <person name="Magnuson J.K."/>
            <person name="James T.Y."/>
            <person name="O'Malley M.A."/>
            <person name="Stajich J.E."/>
            <person name="Spatafora J.W."/>
            <person name="Visel A."/>
            <person name="Grigoriev I.V."/>
        </authorList>
    </citation>
    <scope>NUCLEOTIDE SEQUENCE [LARGE SCALE GENOMIC DNA]</scope>
    <source>
        <strain evidence="4 5">JEL800</strain>
    </source>
</reference>
<dbReference type="Gene3D" id="1.10.580.10">
    <property type="entry name" value="Citrate Synthase, domain 1"/>
    <property type="match status" value="1"/>
</dbReference>
<evidence type="ECO:0000313" key="4">
    <source>
        <dbReference type="EMBL" id="ORY39029.1"/>
    </source>
</evidence>
<dbReference type="EMBL" id="MCGO01000041">
    <property type="protein sequence ID" value="ORY39029.1"/>
    <property type="molecule type" value="Genomic_DNA"/>
</dbReference>